<feature type="compositionally biased region" description="Low complexity" evidence="5">
    <location>
        <begin position="914"/>
        <end position="941"/>
    </location>
</feature>
<feature type="compositionally biased region" description="Low complexity" evidence="5">
    <location>
        <begin position="991"/>
        <end position="1011"/>
    </location>
</feature>
<feature type="compositionally biased region" description="Polar residues" evidence="5">
    <location>
        <begin position="942"/>
        <end position="951"/>
    </location>
</feature>
<dbReference type="SUPFAM" id="SSF46689">
    <property type="entry name" value="Homeodomain-like"/>
    <property type="match status" value="1"/>
</dbReference>
<keyword evidence="3" id="KW-0862">Zinc</keyword>
<dbReference type="InterPro" id="IPR043151">
    <property type="entry name" value="BAH_sf"/>
</dbReference>
<dbReference type="PROSITE" id="PS51038">
    <property type="entry name" value="BAH"/>
    <property type="match status" value="1"/>
</dbReference>
<evidence type="ECO:0000313" key="8">
    <source>
        <dbReference type="EMBL" id="CAK7918250.1"/>
    </source>
</evidence>
<dbReference type="Pfam" id="PF01426">
    <property type="entry name" value="BAH"/>
    <property type="match status" value="1"/>
</dbReference>
<dbReference type="PROSITE" id="PS50016">
    <property type="entry name" value="ZF_PHD_2"/>
    <property type="match status" value="2"/>
</dbReference>
<evidence type="ECO:0000256" key="4">
    <source>
        <dbReference type="PROSITE-ProRule" id="PRU00146"/>
    </source>
</evidence>
<feature type="compositionally biased region" description="Basic residues" evidence="5">
    <location>
        <begin position="1"/>
        <end position="11"/>
    </location>
</feature>
<protein>
    <submittedName>
        <fullName evidence="8">Uncharacterized protein</fullName>
    </submittedName>
</protein>
<dbReference type="SUPFAM" id="SSF57903">
    <property type="entry name" value="FYVE/PHD zinc finger"/>
    <property type="match status" value="2"/>
</dbReference>
<feature type="compositionally biased region" description="Basic and acidic residues" evidence="5">
    <location>
        <begin position="1028"/>
        <end position="1045"/>
    </location>
</feature>
<accession>A0ABP0EMJ2</accession>
<feature type="compositionally biased region" description="Basic residues" evidence="5">
    <location>
        <begin position="559"/>
        <end position="568"/>
    </location>
</feature>
<dbReference type="PANTHER" id="PTHR47672:SF1">
    <property type="entry name" value="E3 UBIQUITIN-PROTEIN LIGASE SNT2"/>
    <property type="match status" value="1"/>
</dbReference>
<evidence type="ECO:0000259" key="7">
    <source>
        <dbReference type="PROSITE" id="PS51038"/>
    </source>
</evidence>
<reference evidence="8 9" key="1">
    <citation type="submission" date="2024-01" db="EMBL/GenBank/DDBJ databases">
        <authorList>
            <consortium name="Genoscope - CEA"/>
            <person name="William W."/>
        </authorList>
    </citation>
    <scope>NUCLEOTIDE SEQUENCE [LARGE SCALE GENOMIC DNA]</scope>
    <source>
        <strain evidence="8 9">29B2s-10</strain>
    </source>
</reference>
<feature type="region of interest" description="Disordered" evidence="5">
    <location>
        <begin position="1"/>
        <end position="68"/>
    </location>
</feature>
<feature type="compositionally biased region" description="Low complexity" evidence="5">
    <location>
        <begin position="250"/>
        <end position="271"/>
    </location>
</feature>
<evidence type="ECO:0000313" key="9">
    <source>
        <dbReference type="Proteomes" id="UP001497600"/>
    </source>
</evidence>
<feature type="region of interest" description="Disordered" evidence="5">
    <location>
        <begin position="246"/>
        <end position="272"/>
    </location>
</feature>
<evidence type="ECO:0000259" key="6">
    <source>
        <dbReference type="PROSITE" id="PS50016"/>
    </source>
</evidence>
<feature type="region of interest" description="Disordered" evidence="5">
    <location>
        <begin position="417"/>
        <end position="467"/>
    </location>
</feature>
<feature type="compositionally biased region" description="Basic and acidic residues" evidence="5">
    <location>
        <begin position="442"/>
        <end position="460"/>
    </location>
</feature>
<keyword evidence="1" id="KW-0479">Metal-binding</keyword>
<proteinExistence type="predicted"/>
<keyword evidence="9" id="KW-1185">Reference proteome</keyword>
<evidence type="ECO:0000256" key="5">
    <source>
        <dbReference type="SAM" id="MobiDB-lite"/>
    </source>
</evidence>
<feature type="domain" description="BAH" evidence="7">
    <location>
        <begin position="134"/>
        <end position="299"/>
    </location>
</feature>
<dbReference type="EMBL" id="OZ004259">
    <property type="protein sequence ID" value="CAK7918250.1"/>
    <property type="molecule type" value="Genomic_DNA"/>
</dbReference>
<feature type="region of interest" description="Disordered" evidence="5">
    <location>
        <begin position="551"/>
        <end position="580"/>
    </location>
</feature>
<feature type="region of interest" description="Disordered" evidence="5">
    <location>
        <begin position="912"/>
        <end position="1143"/>
    </location>
</feature>
<dbReference type="InterPro" id="IPR013083">
    <property type="entry name" value="Znf_RING/FYVE/PHD"/>
</dbReference>
<feature type="compositionally biased region" description="Low complexity" evidence="5">
    <location>
        <begin position="52"/>
        <end position="64"/>
    </location>
</feature>
<dbReference type="InterPro" id="IPR009057">
    <property type="entry name" value="Homeodomain-like_sf"/>
</dbReference>
<evidence type="ECO:0000256" key="2">
    <source>
        <dbReference type="ARBA" id="ARBA00022771"/>
    </source>
</evidence>
<dbReference type="SMART" id="SM00439">
    <property type="entry name" value="BAH"/>
    <property type="match status" value="1"/>
</dbReference>
<keyword evidence="2 4" id="KW-0863">Zinc-finger</keyword>
<dbReference type="SMART" id="SM00249">
    <property type="entry name" value="PHD"/>
    <property type="match status" value="3"/>
</dbReference>
<dbReference type="Gene3D" id="1.10.10.60">
    <property type="entry name" value="Homeodomain-like"/>
    <property type="match status" value="1"/>
</dbReference>
<feature type="compositionally biased region" description="Low complexity" evidence="5">
    <location>
        <begin position="963"/>
        <end position="979"/>
    </location>
</feature>
<feature type="compositionally biased region" description="Basic and acidic residues" evidence="5">
    <location>
        <begin position="1073"/>
        <end position="1087"/>
    </location>
</feature>
<dbReference type="InterPro" id="IPR029617">
    <property type="entry name" value="Snt2"/>
</dbReference>
<feature type="domain" description="PHD-type" evidence="6">
    <location>
        <begin position="1211"/>
        <end position="1268"/>
    </location>
</feature>
<feature type="region of interest" description="Disordered" evidence="5">
    <location>
        <begin position="1585"/>
        <end position="1627"/>
    </location>
</feature>
<feature type="compositionally biased region" description="Basic and acidic residues" evidence="5">
    <location>
        <begin position="569"/>
        <end position="578"/>
    </location>
</feature>
<dbReference type="InterPro" id="IPR019787">
    <property type="entry name" value="Znf_PHD-finger"/>
</dbReference>
<dbReference type="Pfam" id="PF00628">
    <property type="entry name" value="PHD"/>
    <property type="match status" value="1"/>
</dbReference>
<dbReference type="Gene3D" id="2.30.30.490">
    <property type="match status" value="1"/>
</dbReference>
<feature type="compositionally biased region" description="Polar residues" evidence="5">
    <location>
        <begin position="1012"/>
        <end position="1025"/>
    </location>
</feature>
<dbReference type="Gene3D" id="3.30.40.10">
    <property type="entry name" value="Zinc/RING finger domain, C3HC4 (zinc finger)"/>
    <property type="match status" value="2"/>
</dbReference>
<dbReference type="InterPro" id="IPR001965">
    <property type="entry name" value="Znf_PHD"/>
</dbReference>
<evidence type="ECO:0000256" key="3">
    <source>
        <dbReference type="ARBA" id="ARBA00022833"/>
    </source>
</evidence>
<sequence length="1664" mass="186426">MSSARPKRKATNRAYNETLDESIFEERPNPTPASKTNGTTARKRSAKKDDASTSSSTPESSTTTNGKTVTNMAANALPYNWQPCSDLVDHFSHRLNLEGSFVDEETQTLYCPNQSPIPMSYESPAKRRKGKTFFKLQKHDFIYMVSEPPGEPYYIGSIMGFEKRSTTNGGGSVKAKTKESAPVANPASSDASNYVFKIQWFYRPRDISKSTSDSRLLYASMHTDTCPLQSFRGLVTVRHKQDIENEYETKTVSTKSSNGSSKSSSPSPITPLEEYSQQPNCFYFNQLFDRYMVKFYDIISTQSLLFNSDNAEGKNRNFLQALNKRFEYVFVETTMTKSFVNSFLSTSCNCEKCGQWCSNQDSVNCVGCEKTYHMYCLDPPLFKKPSRGFSWSCAPCTKQHDLEHQKNKMLMLSHDNKSSNERELTGELSSQESSLEDEDEGQDKHGYDRDSGVEEIEKSESIASNGSSKLPKFEAMAIEFLKKDSKLTLEQRRIKEEWNMRYLGMYARLEDGVDVDDRSPYPRAQTRLGAKHQAMHIPEYIDHPIVYYDPEVNENSSNNKKKSKKNSKTKKDTAEDNLVKLPVPKEYQDVPESEYPQWLQPRPAGYIERGVDDGEGTTATLLFKPSESDRENDFIKLDAYVSACSPLAKKMGLLPTTPNFMDAILYFYMKHNGQLEESFKEAAALTRESLREPTFTDEEVTKFEEGVRKYGSELYPTFKEVKTQPCAMIVRFYYLWKKTPNGRQIWGNFEGRIQKKIQNVTKEETNKPAVPTEIDHLACADDDSAYEGERIKQNKTHMACKHCYTTQSMIWYRITGFDANTKIPKGSYDKIDKNSTLGLCFRCARMWRRYAVLWEDPLEVRKKNTRGAGGWKKKVEYELVRDSEKILEEADRLGGGISFSVAPATSSMIPMILPGGSTATGSKSKKPAASSTKKSSTAPTSRKVTTPVQTLKSEEPPKKKRNTGSASANSTTASASEAPNDPKVTADVKVSSGSGKTKSTSNGSATTKSKGNTATNTKTSKQKAPSQVKEKTTTTADKDTKDKKSTKSAVAKSASAKTVKEKSPIKIEGNGDIPKDSKPKRKREETTKSAAATSKKKKVVETKPSVTAVEKVGNESNSNGKKSRKTQTQVPKSVSKGSDSLSPNFNKNYVSPIKAISRNEKKGNNQIMTKDSLQSTIELFRPRQLLDVAAQLPVYQIPSGAIIAVPFPVTERNCSLCQEIDEDIASLDEMLICSNCGVNVHASCSGINIGSSVERPAKEWLCEPCINDLNPQYSTLYSCSLCLANEPNYELTMLGSNKVKPDYLKPIADSGKWCHLLCAMFSHQSTSFRSLLNTKRTMRGNQMSLEDGIHSTCSVDCVSQIYLNNYDQKCKICQSANGALIECELCEKSSYEVNKFHATCAQDSDNFVLGFKLESGVISDRDNRLVRVKGLVGKLIPVLVCSSHTERPENIFGFREKGKRVHGPTKDSLKPITQLFLEDILKKSDMTKLSGPQAKANNYLELATSFEEREKSREVKLYHLSNVLEPVDKPFSNYVKRCNSCQTKVSPMWWPVPKVEKDMLKASENVKIDLQDDVLCQSCYHDHVSEEEREEEKSSRVEEEVGEAKKMDAENETLDEDKTASKQSQSLTNILNKSLSGEFFGLKDNYDRLINSSRSKITLGDILG</sequence>
<dbReference type="InterPro" id="IPR001025">
    <property type="entry name" value="BAH_dom"/>
</dbReference>
<organism evidence="8 9">
    <name type="scientific">[Candida] anglica</name>
    <dbReference type="NCBI Taxonomy" id="148631"/>
    <lineage>
        <taxon>Eukaryota</taxon>
        <taxon>Fungi</taxon>
        <taxon>Dikarya</taxon>
        <taxon>Ascomycota</taxon>
        <taxon>Saccharomycotina</taxon>
        <taxon>Pichiomycetes</taxon>
        <taxon>Debaryomycetaceae</taxon>
        <taxon>Kurtzmaniella</taxon>
    </lineage>
</organism>
<dbReference type="InterPro" id="IPR011011">
    <property type="entry name" value="Znf_FYVE_PHD"/>
</dbReference>
<dbReference type="PANTHER" id="PTHR47672">
    <property type="entry name" value="E3 UBIQUITIN-PROTEIN LIGASE SNT2"/>
    <property type="match status" value="1"/>
</dbReference>
<dbReference type="CDD" id="cd15497">
    <property type="entry name" value="PHD1_Snt2p_like"/>
    <property type="match status" value="1"/>
</dbReference>
<name>A0ABP0EMJ2_9ASCO</name>
<feature type="compositionally biased region" description="Basic and acidic residues" evidence="5">
    <location>
        <begin position="1585"/>
        <end position="1609"/>
    </location>
</feature>
<evidence type="ECO:0000256" key="1">
    <source>
        <dbReference type="ARBA" id="ARBA00022723"/>
    </source>
</evidence>
<gene>
    <name evidence="8" type="ORF">CAAN4_G12398</name>
</gene>
<feature type="compositionally biased region" description="Polar residues" evidence="5">
    <location>
        <begin position="1114"/>
        <end position="1143"/>
    </location>
</feature>
<feature type="compositionally biased region" description="Low complexity" evidence="5">
    <location>
        <begin position="1047"/>
        <end position="1057"/>
    </location>
</feature>
<feature type="domain" description="PHD-type" evidence="6">
    <location>
        <begin position="347"/>
        <end position="399"/>
    </location>
</feature>
<dbReference type="Proteomes" id="UP001497600">
    <property type="component" value="Chromosome G"/>
</dbReference>
<dbReference type="Pfam" id="PF13831">
    <property type="entry name" value="PHD_2"/>
    <property type="match status" value="1"/>
</dbReference>